<dbReference type="EMBL" id="BK032513">
    <property type="protein sequence ID" value="DAF44971.1"/>
    <property type="molecule type" value="Genomic_DNA"/>
</dbReference>
<accession>A0A8S5S2D0</accession>
<sequence length="116" mass="14260">MKAWFEKWYVLFMMMRISRHNKMRIKFAEKYDDVFDGYGEDLEYMTLEKCYEKGGKLYKKSKELKKYEVARKPQKDDFGLTEYVNQHCGYCEDDYYGTIYTKTPFKNIWIERGFHC</sequence>
<organism evidence="1">
    <name type="scientific">Siphoviridae sp. ctCIv11</name>
    <dbReference type="NCBI Taxonomy" id="2827806"/>
    <lineage>
        <taxon>Viruses</taxon>
        <taxon>Duplodnaviria</taxon>
        <taxon>Heunggongvirae</taxon>
        <taxon>Uroviricota</taxon>
        <taxon>Caudoviricetes</taxon>
    </lineage>
</organism>
<reference evidence="1" key="1">
    <citation type="journal article" date="2021" name="Proc. Natl. Acad. Sci. U.S.A.">
        <title>A Catalog of Tens of Thousands of Viruses from Human Metagenomes Reveals Hidden Associations with Chronic Diseases.</title>
        <authorList>
            <person name="Tisza M.J."/>
            <person name="Buck C.B."/>
        </authorList>
    </citation>
    <scope>NUCLEOTIDE SEQUENCE</scope>
    <source>
        <strain evidence="1">CtCIv11</strain>
    </source>
</reference>
<name>A0A8S5S2D0_9CAUD</name>
<proteinExistence type="predicted"/>
<evidence type="ECO:0000313" key="1">
    <source>
        <dbReference type="EMBL" id="DAF44971.1"/>
    </source>
</evidence>
<protein>
    <submittedName>
        <fullName evidence="1">Uncharacterized protein</fullName>
    </submittedName>
</protein>